<dbReference type="Proteomes" id="UP001220456">
    <property type="component" value="Unassembled WGS sequence"/>
</dbReference>
<name>A0ABT6CTN2_9MICC</name>
<comment type="caution">
    <text evidence="3">The sequence shown here is derived from an EMBL/GenBank/DDBJ whole genome shotgun (WGS) entry which is preliminary data.</text>
</comment>
<dbReference type="RefSeq" id="WP_277357826.1">
    <property type="nucleotide sequence ID" value="NZ_JAROKN010000008.1"/>
</dbReference>
<feature type="region of interest" description="Disordered" evidence="1">
    <location>
        <begin position="150"/>
        <end position="223"/>
    </location>
</feature>
<evidence type="ECO:0000313" key="4">
    <source>
        <dbReference type="Proteomes" id="UP001220456"/>
    </source>
</evidence>
<feature type="region of interest" description="Disordered" evidence="1">
    <location>
        <begin position="1"/>
        <end position="51"/>
    </location>
</feature>
<feature type="transmembrane region" description="Helical" evidence="2">
    <location>
        <begin position="65"/>
        <end position="87"/>
    </location>
</feature>
<keyword evidence="4" id="KW-1185">Reference proteome</keyword>
<evidence type="ECO:0000313" key="3">
    <source>
        <dbReference type="EMBL" id="MDF9277258.1"/>
    </source>
</evidence>
<gene>
    <name evidence="3" type="ORF">P4U43_05555</name>
</gene>
<accession>A0ABT6CTN2</accession>
<feature type="compositionally biased region" description="Low complexity" evidence="1">
    <location>
        <begin position="16"/>
        <end position="29"/>
    </location>
</feature>
<protein>
    <recommendedName>
        <fullName evidence="5">Cell division protein FtsL</fullName>
    </recommendedName>
</protein>
<dbReference type="EMBL" id="JAROKN010000008">
    <property type="protein sequence ID" value="MDF9277258.1"/>
    <property type="molecule type" value="Genomic_DNA"/>
</dbReference>
<evidence type="ECO:0000256" key="2">
    <source>
        <dbReference type="SAM" id="Phobius"/>
    </source>
</evidence>
<keyword evidence="2" id="KW-0812">Transmembrane</keyword>
<sequence length="223" mass="22701">MSQSVQQRPSVRHSAHAAAGAVAGNTARALQHPAVSSPAVQPGRERRRTPLSVVPAAPTRGRVPFAVFSMAALIAALVVVLMLNISVSSSQYKLVSLRGEEVALAERNQALTQQLENLRAPQNLASAAHELDMVASPTFGTIDVNSLAVTGSPEPAKESDAPPVLVPAPAVNVPSQAAAPTPANEPAEPSAPAEPAVPDAAAAPEATVDDGTIPAPAQTKPGQ</sequence>
<keyword evidence="2" id="KW-1133">Transmembrane helix</keyword>
<evidence type="ECO:0008006" key="5">
    <source>
        <dbReference type="Google" id="ProtNLM"/>
    </source>
</evidence>
<evidence type="ECO:0000256" key="1">
    <source>
        <dbReference type="SAM" id="MobiDB-lite"/>
    </source>
</evidence>
<proteinExistence type="predicted"/>
<keyword evidence="2" id="KW-0472">Membrane</keyword>
<reference evidence="3 4" key="1">
    <citation type="journal article" date="2023" name="Int. J. Syst. Evol. Microbiol.">
        <title>Arthrobacter vasquezii sp. nov., isolated from a soil sample from Union Glacier, Antarctica.</title>
        <authorList>
            <person name="Valenzuela-Ibaceta F."/>
            <person name="Carrasco V."/>
            <person name="Lagos-Moraga S."/>
            <person name="Dietz-Vargas C."/>
            <person name="Navarro C.A."/>
            <person name="Perez-Donoso J.M."/>
        </authorList>
    </citation>
    <scope>NUCLEOTIDE SEQUENCE [LARGE SCALE GENOMIC DNA]</scope>
    <source>
        <strain evidence="3 4">EH-1B-1</strain>
    </source>
</reference>
<organism evidence="3 4">
    <name type="scientific">Arthrobacter vasquezii</name>
    <dbReference type="NCBI Taxonomy" id="2977629"/>
    <lineage>
        <taxon>Bacteria</taxon>
        <taxon>Bacillati</taxon>
        <taxon>Actinomycetota</taxon>
        <taxon>Actinomycetes</taxon>
        <taxon>Micrococcales</taxon>
        <taxon>Micrococcaceae</taxon>
        <taxon>Arthrobacter</taxon>
    </lineage>
</organism>
<feature type="compositionally biased region" description="Low complexity" evidence="1">
    <location>
        <begin position="161"/>
        <end position="206"/>
    </location>
</feature>